<dbReference type="Proteomes" id="UP000799536">
    <property type="component" value="Unassembled WGS sequence"/>
</dbReference>
<evidence type="ECO:0000313" key="6">
    <source>
        <dbReference type="Proteomes" id="UP000799536"/>
    </source>
</evidence>
<accession>A0A9P4JKT7</accession>
<dbReference type="PANTHER" id="PTHR19237:SF20">
    <property type="entry name" value="NUCLEOBINDIN 1"/>
    <property type="match status" value="1"/>
</dbReference>
<dbReference type="InterPro" id="IPR018247">
    <property type="entry name" value="EF_Hand_1_Ca_BS"/>
</dbReference>
<dbReference type="SUPFAM" id="SSF47473">
    <property type="entry name" value="EF-hand"/>
    <property type="match status" value="1"/>
</dbReference>
<keyword evidence="6" id="KW-1185">Reference proteome</keyword>
<sequence>MKSLFCIPVSALALLSYTLSVSAHGDHAQAPVVADDADWATRHMAEEHHITAFDAATFFSLHDYDSTGKWSPQDIMRTYGLYDVSNAATPSSKKAEVVDNILKIFDHDHSGYITRDEFEKAWAHGSRMPDFGVGPGHHGDDEYEYEIHHWEKYHGDDTKEEDLTHPEDIAHFAKHEKEEQEREEWERVEKAGIVEKNIPAKFRIN</sequence>
<dbReference type="Pfam" id="PF13499">
    <property type="entry name" value="EF-hand_7"/>
    <property type="match status" value="1"/>
</dbReference>
<dbReference type="AlphaFoldDB" id="A0A9P4JKT7"/>
<feature type="signal peptide" evidence="3">
    <location>
        <begin position="1"/>
        <end position="23"/>
    </location>
</feature>
<keyword evidence="2" id="KW-0106">Calcium</keyword>
<dbReference type="EMBL" id="ML993984">
    <property type="protein sequence ID" value="KAF2201256.1"/>
    <property type="molecule type" value="Genomic_DNA"/>
</dbReference>
<name>A0A9P4JKT7_9PLEO</name>
<dbReference type="InterPro" id="IPR040250">
    <property type="entry name" value="Nucleobindin"/>
</dbReference>
<dbReference type="GO" id="GO:0005509">
    <property type="term" value="F:calcium ion binding"/>
    <property type="evidence" value="ECO:0007669"/>
    <property type="project" value="InterPro"/>
</dbReference>
<feature type="chain" id="PRO_5040236360" description="EF-hand domain-containing protein" evidence="3">
    <location>
        <begin position="24"/>
        <end position="205"/>
    </location>
</feature>
<comment type="caution">
    <text evidence="5">The sequence shown here is derived from an EMBL/GenBank/DDBJ whole genome shotgun (WGS) entry which is preliminary data.</text>
</comment>
<dbReference type="GO" id="GO:0005793">
    <property type="term" value="C:endoplasmic reticulum-Golgi intermediate compartment"/>
    <property type="evidence" value="ECO:0007669"/>
    <property type="project" value="TreeGrafter"/>
</dbReference>
<dbReference type="Gene3D" id="1.10.238.10">
    <property type="entry name" value="EF-hand"/>
    <property type="match status" value="1"/>
</dbReference>
<dbReference type="InterPro" id="IPR002048">
    <property type="entry name" value="EF_hand_dom"/>
</dbReference>
<evidence type="ECO:0000256" key="1">
    <source>
        <dbReference type="ARBA" id="ARBA00022729"/>
    </source>
</evidence>
<keyword evidence="1 3" id="KW-0732">Signal</keyword>
<evidence type="ECO:0000256" key="2">
    <source>
        <dbReference type="ARBA" id="ARBA00022837"/>
    </source>
</evidence>
<dbReference type="PROSITE" id="PS00018">
    <property type="entry name" value="EF_HAND_1"/>
    <property type="match status" value="1"/>
</dbReference>
<evidence type="ECO:0000259" key="4">
    <source>
        <dbReference type="PROSITE" id="PS50222"/>
    </source>
</evidence>
<gene>
    <name evidence="5" type="ORF">GQ43DRAFT_431799</name>
</gene>
<dbReference type="PANTHER" id="PTHR19237">
    <property type="entry name" value="NUCLEOBINDIN"/>
    <property type="match status" value="1"/>
</dbReference>
<dbReference type="InterPro" id="IPR011992">
    <property type="entry name" value="EF-hand-dom_pair"/>
</dbReference>
<protein>
    <recommendedName>
        <fullName evidence="4">EF-hand domain-containing protein</fullName>
    </recommendedName>
</protein>
<evidence type="ECO:0000313" key="5">
    <source>
        <dbReference type="EMBL" id="KAF2201256.1"/>
    </source>
</evidence>
<evidence type="ECO:0000256" key="3">
    <source>
        <dbReference type="SAM" id="SignalP"/>
    </source>
</evidence>
<proteinExistence type="predicted"/>
<organism evidence="5 6">
    <name type="scientific">Delitschia confertaspora ATCC 74209</name>
    <dbReference type="NCBI Taxonomy" id="1513339"/>
    <lineage>
        <taxon>Eukaryota</taxon>
        <taxon>Fungi</taxon>
        <taxon>Dikarya</taxon>
        <taxon>Ascomycota</taxon>
        <taxon>Pezizomycotina</taxon>
        <taxon>Dothideomycetes</taxon>
        <taxon>Pleosporomycetidae</taxon>
        <taxon>Pleosporales</taxon>
        <taxon>Delitschiaceae</taxon>
        <taxon>Delitschia</taxon>
    </lineage>
</organism>
<feature type="domain" description="EF-hand" evidence="4">
    <location>
        <begin position="93"/>
        <end position="128"/>
    </location>
</feature>
<dbReference type="PROSITE" id="PS50222">
    <property type="entry name" value="EF_HAND_2"/>
    <property type="match status" value="1"/>
</dbReference>
<reference evidence="5" key="1">
    <citation type="journal article" date="2020" name="Stud. Mycol.">
        <title>101 Dothideomycetes genomes: a test case for predicting lifestyles and emergence of pathogens.</title>
        <authorList>
            <person name="Haridas S."/>
            <person name="Albert R."/>
            <person name="Binder M."/>
            <person name="Bloem J."/>
            <person name="Labutti K."/>
            <person name="Salamov A."/>
            <person name="Andreopoulos B."/>
            <person name="Baker S."/>
            <person name="Barry K."/>
            <person name="Bills G."/>
            <person name="Bluhm B."/>
            <person name="Cannon C."/>
            <person name="Castanera R."/>
            <person name="Culley D."/>
            <person name="Daum C."/>
            <person name="Ezra D."/>
            <person name="Gonzalez J."/>
            <person name="Henrissat B."/>
            <person name="Kuo A."/>
            <person name="Liang C."/>
            <person name="Lipzen A."/>
            <person name="Lutzoni F."/>
            <person name="Magnuson J."/>
            <person name="Mondo S."/>
            <person name="Nolan M."/>
            <person name="Ohm R."/>
            <person name="Pangilinan J."/>
            <person name="Park H.-J."/>
            <person name="Ramirez L."/>
            <person name="Alfaro M."/>
            <person name="Sun H."/>
            <person name="Tritt A."/>
            <person name="Yoshinaga Y."/>
            <person name="Zwiers L.-H."/>
            <person name="Turgeon B."/>
            <person name="Goodwin S."/>
            <person name="Spatafora J."/>
            <person name="Crous P."/>
            <person name="Grigoriev I."/>
        </authorList>
    </citation>
    <scope>NUCLEOTIDE SEQUENCE</scope>
    <source>
        <strain evidence="5">ATCC 74209</strain>
    </source>
</reference>
<dbReference type="OrthoDB" id="289247at2759"/>